<dbReference type="EMBL" id="JARYMX010000004">
    <property type="protein sequence ID" value="KAJ9550444.1"/>
    <property type="molecule type" value="Genomic_DNA"/>
</dbReference>
<evidence type="ECO:0000313" key="7">
    <source>
        <dbReference type="EMBL" id="KAJ9550444.1"/>
    </source>
</evidence>
<dbReference type="GO" id="GO:0031119">
    <property type="term" value="P:tRNA pseudouridine synthesis"/>
    <property type="evidence" value="ECO:0007669"/>
    <property type="project" value="TreeGrafter"/>
</dbReference>
<name>A0AA38WHS9_9ASTR</name>
<dbReference type="InterPro" id="IPR001406">
    <property type="entry name" value="PsdUridine_synth_TruA"/>
</dbReference>
<evidence type="ECO:0000259" key="6">
    <source>
        <dbReference type="Pfam" id="PF01416"/>
    </source>
</evidence>
<feature type="region of interest" description="Disordered" evidence="5">
    <location>
        <begin position="9"/>
        <end position="28"/>
    </location>
</feature>
<dbReference type="Proteomes" id="UP001172457">
    <property type="component" value="Chromosome 4"/>
</dbReference>
<keyword evidence="8" id="KW-1185">Reference proteome</keyword>
<keyword evidence="3 4" id="KW-0413">Isomerase</keyword>
<evidence type="ECO:0000313" key="8">
    <source>
        <dbReference type="Proteomes" id="UP001172457"/>
    </source>
</evidence>
<dbReference type="PANTHER" id="PTHR11142:SF0">
    <property type="entry name" value="TRNA PSEUDOURIDINE SYNTHASE-LIKE 1"/>
    <property type="match status" value="1"/>
</dbReference>
<evidence type="ECO:0000256" key="2">
    <source>
        <dbReference type="ARBA" id="ARBA00022694"/>
    </source>
</evidence>
<protein>
    <recommendedName>
        <fullName evidence="4">tRNA pseudouridine synthase</fullName>
        <ecNumber evidence="4">5.4.99.12</ecNumber>
    </recommendedName>
</protein>
<evidence type="ECO:0000256" key="5">
    <source>
        <dbReference type="SAM" id="MobiDB-lite"/>
    </source>
</evidence>
<organism evidence="7 8">
    <name type="scientific">Centaurea solstitialis</name>
    <name type="common">yellow star-thistle</name>
    <dbReference type="NCBI Taxonomy" id="347529"/>
    <lineage>
        <taxon>Eukaryota</taxon>
        <taxon>Viridiplantae</taxon>
        <taxon>Streptophyta</taxon>
        <taxon>Embryophyta</taxon>
        <taxon>Tracheophyta</taxon>
        <taxon>Spermatophyta</taxon>
        <taxon>Magnoliopsida</taxon>
        <taxon>eudicotyledons</taxon>
        <taxon>Gunneridae</taxon>
        <taxon>Pentapetalae</taxon>
        <taxon>asterids</taxon>
        <taxon>campanulids</taxon>
        <taxon>Asterales</taxon>
        <taxon>Asteraceae</taxon>
        <taxon>Carduoideae</taxon>
        <taxon>Cardueae</taxon>
        <taxon>Centaureinae</taxon>
        <taxon>Centaurea</taxon>
    </lineage>
</organism>
<dbReference type="CDD" id="cd02570">
    <property type="entry name" value="PseudoU_synth_EcTruA"/>
    <property type="match status" value="1"/>
</dbReference>
<feature type="domain" description="Pseudouridine synthase I TruA alpha/beta" evidence="6">
    <location>
        <begin position="42"/>
        <end position="143"/>
    </location>
</feature>
<feature type="domain" description="Pseudouridine synthase I TruA alpha/beta" evidence="6">
    <location>
        <begin position="183"/>
        <end position="290"/>
    </location>
</feature>
<dbReference type="AlphaFoldDB" id="A0AA38WHS9"/>
<evidence type="ECO:0000256" key="3">
    <source>
        <dbReference type="ARBA" id="ARBA00023235"/>
    </source>
</evidence>
<dbReference type="PANTHER" id="PTHR11142">
    <property type="entry name" value="PSEUDOURIDYLATE SYNTHASE"/>
    <property type="match status" value="1"/>
</dbReference>
<evidence type="ECO:0000256" key="4">
    <source>
        <dbReference type="RuleBase" id="RU003792"/>
    </source>
</evidence>
<comment type="similarity">
    <text evidence="1 4">Belongs to the tRNA pseudouridine synthase TruA family.</text>
</comment>
<feature type="compositionally biased region" description="Low complexity" evidence="5">
    <location>
        <begin position="13"/>
        <end position="22"/>
    </location>
</feature>
<proteinExistence type="inferred from homology"/>
<dbReference type="InterPro" id="IPR020097">
    <property type="entry name" value="PsdUridine_synth_TruA_a/b_dom"/>
</dbReference>
<dbReference type="Gene3D" id="3.30.70.660">
    <property type="entry name" value="Pseudouridine synthase I, catalytic domain, C-terminal subdomain"/>
    <property type="match status" value="1"/>
</dbReference>
<reference evidence="7" key="1">
    <citation type="submission" date="2023-03" db="EMBL/GenBank/DDBJ databases">
        <title>Chromosome-scale reference genome and RAD-based genetic map of yellow starthistle (Centaurea solstitialis) reveal putative structural variation and QTLs associated with invader traits.</title>
        <authorList>
            <person name="Reatini B."/>
            <person name="Cang F.A."/>
            <person name="Jiang Q."/>
            <person name="Mckibben M.T.W."/>
            <person name="Barker M.S."/>
            <person name="Rieseberg L.H."/>
            <person name="Dlugosch K.M."/>
        </authorList>
    </citation>
    <scope>NUCLEOTIDE SEQUENCE</scope>
    <source>
        <strain evidence="7">CAN-66</strain>
        <tissue evidence="7">Leaf</tissue>
    </source>
</reference>
<dbReference type="InterPro" id="IPR020095">
    <property type="entry name" value="PsdUridine_synth_TruA_C"/>
</dbReference>
<dbReference type="EC" id="5.4.99.12" evidence="4"/>
<dbReference type="FunFam" id="3.30.70.580:FF:000001">
    <property type="entry name" value="tRNA pseudouridine synthase A"/>
    <property type="match status" value="1"/>
</dbReference>
<dbReference type="GO" id="GO:0003723">
    <property type="term" value="F:RNA binding"/>
    <property type="evidence" value="ECO:0007669"/>
    <property type="project" value="InterPro"/>
</dbReference>
<accession>A0AA38WHS9</accession>
<comment type="catalytic activity">
    <reaction evidence="4">
        <text>uridine(38/39/40) in tRNA = pseudouridine(38/39/40) in tRNA</text>
        <dbReference type="Rhea" id="RHEA:22376"/>
        <dbReference type="Rhea" id="RHEA-COMP:10085"/>
        <dbReference type="Rhea" id="RHEA-COMP:10087"/>
        <dbReference type="ChEBI" id="CHEBI:65314"/>
        <dbReference type="ChEBI" id="CHEBI:65315"/>
        <dbReference type="EC" id="5.4.99.12"/>
    </reaction>
</comment>
<dbReference type="GO" id="GO:0160147">
    <property type="term" value="F:tRNA pseudouridine(38-40) synthase activity"/>
    <property type="evidence" value="ECO:0007669"/>
    <property type="project" value="UniProtKB-EC"/>
</dbReference>
<comment type="caution">
    <text evidence="7">The sequence shown here is derived from an EMBL/GenBank/DDBJ whole genome shotgun (WGS) entry which is preliminary data.</text>
</comment>
<gene>
    <name evidence="7" type="ORF">OSB04_014489</name>
</gene>
<evidence type="ECO:0000256" key="1">
    <source>
        <dbReference type="ARBA" id="ARBA00009375"/>
    </source>
</evidence>
<keyword evidence="2 4" id="KW-0819">tRNA processing</keyword>
<dbReference type="Gene3D" id="3.30.70.580">
    <property type="entry name" value="Pseudouridine synthase I, catalytic domain, N-terminal subdomain"/>
    <property type="match status" value="1"/>
</dbReference>
<dbReference type="InterPro" id="IPR020094">
    <property type="entry name" value="TruA/RsuA/RluB/E/F_N"/>
</dbReference>
<dbReference type="HAMAP" id="MF_00171">
    <property type="entry name" value="TruA"/>
    <property type="match status" value="1"/>
</dbReference>
<sequence length="319" mass="36141">MQQLLLPLSTTIHPYPHQQQTQPQPPDDYNCNYNYKWRLVLSYDGTRFSGWQYQPSTPTIQGVVEQALTQATKLQRKDLSLVGASRTDTGVHALAQVAHFVTPFNYQGSSGLQDMHAALNGLLPPDIRVTEISPAIPQFHARFSVTAKTYHYKIYNDPVMDPFHRLYAYHNRSKLNTCVMKEAANHFLGKHDFSAFANAQRNDRTLNPIKNIFRLDIIEKGPILQVEVEGSGFLYRQVRNMVALLLQIGREAIPADIVPKILATCDRKELAKVALVAPPHGLSLVEVKYNEQHLQLPEDGPATSFGRHHSITKCKLQYY</sequence>
<dbReference type="Pfam" id="PF01416">
    <property type="entry name" value="PseudoU_synth_1"/>
    <property type="match status" value="2"/>
</dbReference>
<dbReference type="SUPFAM" id="SSF55120">
    <property type="entry name" value="Pseudouridine synthase"/>
    <property type="match status" value="1"/>
</dbReference>
<dbReference type="NCBIfam" id="TIGR00071">
    <property type="entry name" value="hisT_truA"/>
    <property type="match status" value="1"/>
</dbReference>
<dbReference type="InterPro" id="IPR020103">
    <property type="entry name" value="PsdUridine_synth_cat_dom_sf"/>
</dbReference>